<evidence type="ECO:0000256" key="2">
    <source>
        <dbReference type="ARBA" id="ARBA00023125"/>
    </source>
</evidence>
<dbReference type="InterPro" id="IPR016032">
    <property type="entry name" value="Sig_transdc_resp-reg_C-effctor"/>
</dbReference>
<name>A0A316L840_9FLAO</name>
<dbReference type="GO" id="GO:0003677">
    <property type="term" value="F:DNA binding"/>
    <property type="evidence" value="ECO:0007669"/>
    <property type="project" value="UniProtKB-KW"/>
</dbReference>
<dbReference type="PANTHER" id="PTHR44688">
    <property type="entry name" value="DNA-BINDING TRANSCRIPTIONAL ACTIVATOR DEVR_DOSR"/>
    <property type="match status" value="1"/>
</dbReference>
<reference evidence="6 7" key="1">
    <citation type="submission" date="2018-05" db="EMBL/GenBank/DDBJ databases">
        <title>Complete genome sequence of Flagellimonas aquimarina ECD12 isolated from seaweed Ecklonia cava.</title>
        <authorList>
            <person name="Choi S."/>
            <person name="Seong C."/>
        </authorList>
    </citation>
    <scope>NUCLEOTIDE SEQUENCE [LARGE SCALE GENOMIC DNA]</scope>
    <source>
        <strain evidence="6 7">ECD12</strain>
    </source>
</reference>
<dbReference type="AlphaFoldDB" id="A0A316L840"/>
<evidence type="ECO:0000259" key="5">
    <source>
        <dbReference type="PROSITE" id="PS50043"/>
    </source>
</evidence>
<dbReference type="SUPFAM" id="SSF46894">
    <property type="entry name" value="C-terminal effector domain of the bipartite response regulators"/>
    <property type="match status" value="1"/>
</dbReference>
<feature type="transmembrane region" description="Helical" evidence="4">
    <location>
        <begin position="260"/>
        <end position="278"/>
    </location>
</feature>
<organism evidence="6 7">
    <name type="scientific">Flagellimonas aquimarina</name>
    <dbReference type="NCBI Taxonomy" id="2201895"/>
    <lineage>
        <taxon>Bacteria</taxon>
        <taxon>Pseudomonadati</taxon>
        <taxon>Bacteroidota</taxon>
        <taxon>Flavobacteriia</taxon>
        <taxon>Flavobacteriales</taxon>
        <taxon>Flavobacteriaceae</taxon>
        <taxon>Flagellimonas</taxon>
    </lineage>
</organism>
<keyword evidence="7" id="KW-1185">Reference proteome</keyword>
<dbReference type="PRINTS" id="PR00038">
    <property type="entry name" value="HTHLUXR"/>
</dbReference>
<evidence type="ECO:0000256" key="4">
    <source>
        <dbReference type="SAM" id="Phobius"/>
    </source>
</evidence>
<dbReference type="Pfam" id="PF00196">
    <property type="entry name" value="GerE"/>
    <property type="match status" value="1"/>
</dbReference>
<keyword evidence="4" id="KW-1133">Transmembrane helix</keyword>
<dbReference type="PANTHER" id="PTHR44688:SF16">
    <property type="entry name" value="DNA-BINDING TRANSCRIPTIONAL ACTIVATOR DEVR_DOSR"/>
    <property type="match status" value="1"/>
</dbReference>
<dbReference type="GO" id="GO:0006355">
    <property type="term" value="P:regulation of DNA-templated transcription"/>
    <property type="evidence" value="ECO:0007669"/>
    <property type="project" value="InterPro"/>
</dbReference>
<dbReference type="InterPro" id="IPR036388">
    <property type="entry name" value="WH-like_DNA-bd_sf"/>
</dbReference>
<accession>A0A316L840</accession>
<keyword evidence="1" id="KW-0805">Transcription regulation</keyword>
<keyword evidence="4" id="KW-0472">Membrane</keyword>
<keyword evidence="2" id="KW-0238">DNA-binding</keyword>
<dbReference type="PROSITE" id="PS00622">
    <property type="entry name" value="HTH_LUXR_1"/>
    <property type="match status" value="1"/>
</dbReference>
<dbReference type="Gene3D" id="1.10.10.10">
    <property type="entry name" value="Winged helix-like DNA-binding domain superfamily/Winged helix DNA-binding domain"/>
    <property type="match status" value="1"/>
</dbReference>
<dbReference type="InterPro" id="IPR000792">
    <property type="entry name" value="Tscrpt_reg_LuxR_C"/>
</dbReference>
<dbReference type="Proteomes" id="UP000245762">
    <property type="component" value="Unassembled WGS sequence"/>
</dbReference>
<dbReference type="SMART" id="SM00421">
    <property type="entry name" value="HTH_LUXR"/>
    <property type="match status" value="1"/>
</dbReference>
<proteinExistence type="predicted"/>
<dbReference type="RefSeq" id="WP_109661328.1">
    <property type="nucleotide sequence ID" value="NZ_QGEG01000001.1"/>
</dbReference>
<gene>
    <name evidence="6" type="ORF">DKG77_06595</name>
</gene>
<keyword evidence="3" id="KW-0804">Transcription</keyword>
<dbReference type="PROSITE" id="PS50043">
    <property type="entry name" value="HTH_LUXR_2"/>
    <property type="match status" value="1"/>
</dbReference>
<comment type="caution">
    <text evidence="6">The sequence shown here is derived from an EMBL/GenBank/DDBJ whole genome shotgun (WGS) entry which is preliminary data.</text>
</comment>
<keyword evidence="4" id="KW-0812">Transmembrane</keyword>
<dbReference type="EMBL" id="QGEG01000001">
    <property type="protein sequence ID" value="PWL40473.1"/>
    <property type="molecule type" value="Genomic_DNA"/>
</dbReference>
<feature type="domain" description="HTH luxR-type" evidence="5">
    <location>
        <begin position="286"/>
        <end position="347"/>
    </location>
</feature>
<evidence type="ECO:0000256" key="1">
    <source>
        <dbReference type="ARBA" id="ARBA00023015"/>
    </source>
</evidence>
<dbReference type="CDD" id="cd06170">
    <property type="entry name" value="LuxR_C_like"/>
    <property type="match status" value="1"/>
</dbReference>
<sequence>MRVFIFLFIFLNTFIAVGQYHFSGQVSKENEGRSVYLSLIEDYRKSSRIYLDQIIQETVVDSLGYFQFEGNNLFTKNRVYQLHLDGCSNELKTNHFLGQCDSSTSLLFIANNKDAIQFPTSFENQALCTITSTNAKSSVFLEIDALKEEMIFEFMDYNSESSASLNLKKWFKRLQDFAERSDEPLAELYIYDFLSDRKNETHTFYMMDVKFNGYYDELLTRLMNKYPNAPFTLQYENELNGDKLVQHDTNTTSPINHWKYILYGGILFLILQVAYFNFKRREREKKKNPFDLLTVQERNIMTKISEGKSNKEIASELFISLSTVKTHINNLYKKLDVSSRNEIKSML</sequence>
<protein>
    <submittedName>
        <fullName evidence="6">Helix-turn-helix transcriptional regulator</fullName>
    </submittedName>
</protein>
<evidence type="ECO:0000256" key="3">
    <source>
        <dbReference type="ARBA" id="ARBA00023163"/>
    </source>
</evidence>
<dbReference type="OrthoDB" id="9807565at2"/>
<evidence type="ECO:0000313" key="7">
    <source>
        <dbReference type="Proteomes" id="UP000245762"/>
    </source>
</evidence>
<evidence type="ECO:0000313" key="6">
    <source>
        <dbReference type="EMBL" id="PWL40473.1"/>
    </source>
</evidence>